<keyword evidence="2" id="KW-1185">Reference proteome</keyword>
<dbReference type="EMBL" id="BIFT01000002">
    <property type="protein sequence ID" value="GCE31435.1"/>
    <property type="molecule type" value="Genomic_DNA"/>
</dbReference>
<proteinExistence type="predicted"/>
<protein>
    <submittedName>
        <fullName evidence="1">Uncharacterized protein</fullName>
    </submittedName>
</protein>
<evidence type="ECO:0000313" key="2">
    <source>
        <dbReference type="Proteomes" id="UP000287171"/>
    </source>
</evidence>
<gene>
    <name evidence="1" type="ORF">KDA_69190</name>
</gene>
<reference evidence="2" key="1">
    <citation type="submission" date="2018-12" db="EMBL/GenBank/DDBJ databases">
        <title>Tengunoibacter tsumagoiensis gen. nov., sp. nov., Dictyobacter kobayashii sp. nov., D. alpinus sp. nov., and D. joshuensis sp. nov. and description of Dictyobacteraceae fam. nov. within the order Ktedonobacterales isolated from Tengu-no-mugimeshi.</title>
        <authorList>
            <person name="Wang C.M."/>
            <person name="Zheng Y."/>
            <person name="Sakai Y."/>
            <person name="Toyoda A."/>
            <person name="Minakuchi Y."/>
            <person name="Abe K."/>
            <person name="Yokota A."/>
            <person name="Yabe S."/>
        </authorList>
    </citation>
    <scope>NUCLEOTIDE SEQUENCE [LARGE SCALE GENOMIC DNA]</scope>
    <source>
        <strain evidence="2">Uno16</strain>
    </source>
</reference>
<comment type="caution">
    <text evidence="1">The sequence shown here is derived from an EMBL/GenBank/DDBJ whole genome shotgun (WGS) entry which is preliminary data.</text>
</comment>
<name>A0A402BJB2_9CHLR</name>
<dbReference type="Proteomes" id="UP000287171">
    <property type="component" value="Unassembled WGS sequence"/>
</dbReference>
<organism evidence="1 2">
    <name type="scientific">Dictyobacter alpinus</name>
    <dbReference type="NCBI Taxonomy" id="2014873"/>
    <lineage>
        <taxon>Bacteria</taxon>
        <taxon>Bacillati</taxon>
        <taxon>Chloroflexota</taxon>
        <taxon>Ktedonobacteria</taxon>
        <taxon>Ktedonobacterales</taxon>
        <taxon>Dictyobacteraceae</taxon>
        <taxon>Dictyobacter</taxon>
    </lineage>
</organism>
<evidence type="ECO:0000313" key="1">
    <source>
        <dbReference type="EMBL" id="GCE31435.1"/>
    </source>
</evidence>
<accession>A0A402BJB2</accession>
<sequence length="44" mass="5085">MSLSMTMVGLKYHYVRCISHKDRVPLIPTTIIDQSILLIGLIQW</sequence>
<dbReference type="AlphaFoldDB" id="A0A402BJB2"/>
<dbReference type="RefSeq" id="WP_281275966.1">
    <property type="nucleotide sequence ID" value="NZ_BIFT01000002.1"/>
</dbReference>